<keyword evidence="4" id="KW-1185">Reference proteome</keyword>
<feature type="region of interest" description="Disordered" evidence="1">
    <location>
        <begin position="673"/>
        <end position="893"/>
    </location>
</feature>
<dbReference type="Gene3D" id="3.30.710.10">
    <property type="entry name" value="Potassium Channel Kv1.1, Chain A"/>
    <property type="match status" value="1"/>
</dbReference>
<organism evidence="3 4">
    <name type="scientific">Kwoniella dendrophila CBS 6074</name>
    <dbReference type="NCBI Taxonomy" id="1295534"/>
    <lineage>
        <taxon>Eukaryota</taxon>
        <taxon>Fungi</taxon>
        <taxon>Dikarya</taxon>
        <taxon>Basidiomycota</taxon>
        <taxon>Agaricomycotina</taxon>
        <taxon>Tremellomycetes</taxon>
        <taxon>Tremellales</taxon>
        <taxon>Cryptococcaceae</taxon>
        <taxon>Kwoniella</taxon>
    </lineage>
</organism>
<dbReference type="Pfam" id="PF00651">
    <property type="entry name" value="BTB"/>
    <property type="match status" value="1"/>
</dbReference>
<feature type="region of interest" description="Disordered" evidence="1">
    <location>
        <begin position="170"/>
        <end position="193"/>
    </location>
</feature>
<dbReference type="SMART" id="SM00225">
    <property type="entry name" value="BTB"/>
    <property type="match status" value="1"/>
</dbReference>
<dbReference type="PANTHER" id="PTHR22427:SF7">
    <property type="entry name" value="GH15728P"/>
    <property type="match status" value="1"/>
</dbReference>
<feature type="domain" description="BTB" evidence="2">
    <location>
        <begin position="211"/>
        <end position="310"/>
    </location>
</feature>
<dbReference type="PANTHER" id="PTHR22427">
    <property type="entry name" value="GH15728P"/>
    <property type="match status" value="1"/>
</dbReference>
<dbReference type="RefSeq" id="XP_066073959.1">
    <property type="nucleotide sequence ID" value="XM_066217862.1"/>
</dbReference>
<dbReference type="SUPFAM" id="SSF54695">
    <property type="entry name" value="POZ domain"/>
    <property type="match status" value="1"/>
</dbReference>
<dbReference type="Gene3D" id="2.30.30.190">
    <property type="entry name" value="CAP Gly-rich-like domain"/>
    <property type="match status" value="1"/>
</dbReference>
<feature type="region of interest" description="Disordered" evidence="1">
    <location>
        <begin position="618"/>
        <end position="642"/>
    </location>
</feature>
<name>A0AAX4JP62_9TREE</name>
<dbReference type="InterPro" id="IPR011333">
    <property type="entry name" value="SKP1/BTB/POZ_sf"/>
</dbReference>
<accession>A0AAX4JP62</accession>
<dbReference type="GeneID" id="91092754"/>
<evidence type="ECO:0000259" key="2">
    <source>
        <dbReference type="PROSITE" id="PS50097"/>
    </source>
</evidence>
<gene>
    <name evidence="3" type="ORF">L201_002082</name>
</gene>
<protein>
    <recommendedName>
        <fullName evidence="2">BTB domain-containing protein</fullName>
    </recommendedName>
</protein>
<reference evidence="3 4" key="1">
    <citation type="submission" date="2024-01" db="EMBL/GenBank/DDBJ databases">
        <title>Comparative genomics of Cryptococcus and Kwoniella reveals pathogenesis evolution and contrasting modes of karyotype evolution via chromosome fusion or intercentromeric recombination.</title>
        <authorList>
            <person name="Coelho M.A."/>
            <person name="David-Palma M."/>
            <person name="Shea T."/>
            <person name="Bowers K."/>
            <person name="McGinley-Smith S."/>
            <person name="Mohammad A.W."/>
            <person name="Gnirke A."/>
            <person name="Yurkov A.M."/>
            <person name="Nowrousian M."/>
            <person name="Sun S."/>
            <person name="Cuomo C.A."/>
            <person name="Heitman J."/>
        </authorList>
    </citation>
    <scope>NUCLEOTIDE SEQUENCE [LARGE SCALE GENOMIC DNA]</scope>
    <source>
        <strain evidence="3 4">CBS 6074</strain>
    </source>
</reference>
<dbReference type="SUPFAM" id="SSF74924">
    <property type="entry name" value="Cap-Gly domain"/>
    <property type="match status" value="1"/>
</dbReference>
<dbReference type="EMBL" id="CP144099">
    <property type="protein sequence ID" value="WWC87196.1"/>
    <property type="molecule type" value="Genomic_DNA"/>
</dbReference>
<feature type="compositionally biased region" description="Polar residues" evidence="1">
    <location>
        <begin position="729"/>
        <end position="758"/>
    </location>
</feature>
<feature type="compositionally biased region" description="Polar residues" evidence="1">
    <location>
        <begin position="619"/>
        <end position="634"/>
    </location>
</feature>
<feature type="compositionally biased region" description="Polar residues" evidence="1">
    <location>
        <begin position="861"/>
        <end position="893"/>
    </location>
</feature>
<proteinExistence type="predicted"/>
<evidence type="ECO:0000256" key="1">
    <source>
        <dbReference type="SAM" id="MobiDB-lite"/>
    </source>
</evidence>
<dbReference type="AlphaFoldDB" id="A0AAX4JP62"/>
<feature type="compositionally biased region" description="Polar residues" evidence="1">
    <location>
        <begin position="688"/>
        <end position="704"/>
    </location>
</feature>
<dbReference type="Proteomes" id="UP001355207">
    <property type="component" value="Chromosome 2"/>
</dbReference>
<sequence>MVLPLLKSIDYPSVEESVSSSTEIWLKDLKELYENAKDRFGDVSWEKEGSSERIWSHKAIIYSRAPKAFKERYFQPAIHNFPSRSFSPALWSGKSNPSSPASLHLRLPPQHPAISQLSLLSTDTENYFNSRENNGQHQLEDGDADLFLTQLEWLYTGQGLGDVVQWMNTSSSDTDSIKESPQDLNTNGSLQDGREKLGQDLTYMWRSKLYADVNIHLEHSSIDNDHSDESDNSADSLSSTSVFASHRFILVSRSPYFATALLNSSGFLSTTTTSSKTGTYDIHLPSPPFTPASLHFCLGYIYAGHLDFSNRTFDLSTAFHIHRAATYLQLDSLIDEIESRIIFDFCHGLNYNNNNNNNNKCKCKKCLIRSQRVWRFSILPEVNSIKLKKFSQKFLVDNGWKESCWSKEIGLADLDDRKDLVNSVIETIKISNIISTFKIISKFRTRLEKLFRTNNKAQHQWISNIDEMINEIESKATQILFQNFPDIVKASEIEDLVDGTSFNIDLLETILDILVQQAGTVQGCTYAPVIYQALTDTLLTRMKDHFSSSNYPLNSSSQSIIDSARRKLLDHISRRWMQIRDANGFHSLQPWVLRDISKNIDIAVDDLQNDGSQHLFLQEQGSARSTKSNTYPTKSPQPPYDRAARHTALTSSNGPAIFPMVENQSPGLKRLRLSSSVSTTSTTTSQSNGRPPQQSMSTLAGKTNSISSEGRASTSSRSTYVQRPIDRITPTSVRTPRIPNNQSSEAGPSKFNNANPRISSDVRRAVPPLTDRKNSNNVPFDDPSNTTKRPLRLSQQPTTTAGRPIRSLKPPPESTSRSPLPARHKAPLTSERLRHRPSMNSSVPDPSLNGKPSKQPIPARSRTSSQSTGLTSVSKQRTVSGLNPKSDNTAGNTYSGPGIMLHVGIPCIVAHKDSRSRFQATIRYIGHMHDSSGPWVGVEAYDVSKLGIGTLPSGVKDGISYFMVSNIDQVHEKSALKAAANSNKLEVVFVRPSEIVFIM</sequence>
<dbReference type="InterPro" id="IPR000210">
    <property type="entry name" value="BTB/POZ_dom"/>
</dbReference>
<dbReference type="InterPro" id="IPR036859">
    <property type="entry name" value="CAP-Gly_dom_sf"/>
</dbReference>
<dbReference type="PROSITE" id="PS50097">
    <property type="entry name" value="BTB"/>
    <property type="match status" value="1"/>
</dbReference>
<evidence type="ECO:0000313" key="3">
    <source>
        <dbReference type="EMBL" id="WWC87196.1"/>
    </source>
</evidence>
<feature type="compositionally biased region" description="Polar residues" evidence="1">
    <location>
        <begin position="775"/>
        <end position="801"/>
    </location>
</feature>
<evidence type="ECO:0000313" key="4">
    <source>
        <dbReference type="Proteomes" id="UP001355207"/>
    </source>
</evidence>
<feature type="compositionally biased region" description="Low complexity" evidence="1">
    <location>
        <begin position="674"/>
        <end position="687"/>
    </location>
</feature>
<feature type="compositionally biased region" description="Low complexity" evidence="1">
    <location>
        <begin position="705"/>
        <end position="719"/>
    </location>
</feature>
<feature type="compositionally biased region" description="Basic and acidic residues" evidence="1">
    <location>
        <begin position="760"/>
        <end position="774"/>
    </location>
</feature>